<dbReference type="EMBL" id="JBHZOL010000004">
    <property type="protein sequence ID" value="MFE4104873.1"/>
    <property type="molecule type" value="Genomic_DNA"/>
</dbReference>
<comment type="caution">
    <text evidence="2">The sequence shown here is derived from an EMBL/GenBank/DDBJ whole genome shotgun (WGS) entry which is preliminary data.</text>
</comment>
<sequence>MLTGSAGLAILFTAPVASAQPATETLIAQTNTIETTSAQSETLYLNEDRSYAYDLEVERAVTIDGLYLPVGSLIQGSYQPAGDDGLRYIATAAIVEGQTYRLNATSDVIDDQKDPRDTSGGAIAEDAAIGAAGGAVLGEILGGIDLGEVLGGAAAGVAVGNLTADQVVVVEPDEPIVLYAN</sequence>
<accession>A0ABW6I9N8</accession>
<evidence type="ECO:0000256" key="1">
    <source>
        <dbReference type="SAM" id="SignalP"/>
    </source>
</evidence>
<reference evidence="2 3" key="1">
    <citation type="submission" date="2024-10" db="EMBL/GenBank/DDBJ databases">
        <authorList>
            <person name="Ratan Roy A."/>
            <person name="Morales Sandoval P.H."/>
            <person name="De Los Santos Villalobos S."/>
            <person name="Chakraborty S."/>
            <person name="Mukherjee J."/>
        </authorList>
    </citation>
    <scope>NUCLEOTIDE SEQUENCE [LARGE SCALE GENOMIC DNA]</scope>
    <source>
        <strain evidence="2 3">S1</strain>
    </source>
</reference>
<organism evidence="2 3">
    <name type="scientific">Almyronema epifaneia S1</name>
    <dbReference type="NCBI Taxonomy" id="2991925"/>
    <lineage>
        <taxon>Bacteria</taxon>
        <taxon>Bacillati</taxon>
        <taxon>Cyanobacteriota</taxon>
        <taxon>Cyanophyceae</taxon>
        <taxon>Nodosilineales</taxon>
        <taxon>Nodosilineaceae</taxon>
        <taxon>Almyronema</taxon>
        <taxon>Almyronema epifaneia</taxon>
    </lineage>
</organism>
<evidence type="ECO:0000313" key="2">
    <source>
        <dbReference type="EMBL" id="MFE4104873.1"/>
    </source>
</evidence>
<evidence type="ECO:0000313" key="3">
    <source>
        <dbReference type="Proteomes" id="UP001600165"/>
    </source>
</evidence>
<protein>
    <submittedName>
        <fullName evidence="2">Uncharacterized protein</fullName>
    </submittedName>
</protein>
<feature type="chain" id="PRO_5047266985" evidence="1">
    <location>
        <begin position="20"/>
        <end position="181"/>
    </location>
</feature>
<gene>
    <name evidence="2" type="ORF">ACFVKH_01200</name>
</gene>
<dbReference type="Proteomes" id="UP001600165">
    <property type="component" value="Unassembled WGS sequence"/>
</dbReference>
<name>A0ABW6I9N8_9CYAN</name>
<keyword evidence="3" id="KW-1185">Reference proteome</keyword>
<keyword evidence="1" id="KW-0732">Signal</keyword>
<dbReference type="RefSeq" id="WP_377960560.1">
    <property type="nucleotide sequence ID" value="NZ_JBHZOL010000004.1"/>
</dbReference>
<proteinExistence type="predicted"/>
<feature type="signal peptide" evidence="1">
    <location>
        <begin position="1"/>
        <end position="19"/>
    </location>
</feature>